<evidence type="ECO:0000256" key="2">
    <source>
        <dbReference type="ARBA" id="ARBA00012534"/>
    </source>
</evidence>
<dbReference type="Gene3D" id="1.10.155.10">
    <property type="entry name" value="Chemotaxis receptor methyltransferase CheR, N-terminal domain"/>
    <property type="match status" value="1"/>
</dbReference>
<protein>
    <recommendedName>
        <fullName evidence="2">protein-glutamate O-methyltransferase</fullName>
        <ecNumber evidence="2">2.1.1.80</ecNumber>
    </recommendedName>
</protein>
<dbReference type="InterPro" id="IPR000780">
    <property type="entry name" value="CheR_MeTrfase"/>
</dbReference>
<dbReference type="SMART" id="SM00138">
    <property type="entry name" value="MeTrc"/>
    <property type="match status" value="1"/>
</dbReference>
<sequence>MTLTELTDDEFARFLALIYRASGIRIAETKRVLVSNRVRRRLRATGIETFAAYYAFLTSPAGAGEMPAFLDAVTTNETYFFRDQPHYDWLGDELIPGLLSEAAAHRRPRSLRIWSAACSTGEEPYSIALKLADHRAALLGWRLSVLGTDLSGAALIAARGAVYEERALQRVDAETRKKRFDEDADGKRWTLKPDVRSLVAFRSHNLLKPVDAEPFDCVFLKNVLIYFDANSKRTVVDNVLGSMAKGGFLVTGPTEGIHGMLGSLARIKPWLYQRTA</sequence>
<dbReference type="PRINTS" id="PR00996">
    <property type="entry name" value="CHERMTFRASE"/>
</dbReference>
<dbReference type="GO" id="GO:0008983">
    <property type="term" value="F:protein-glutamate O-methyltransferase activity"/>
    <property type="evidence" value="ECO:0007669"/>
    <property type="project" value="UniProtKB-EC"/>
</dbReference>
<dbReference type="Pfam" id="PF03705">
    <property type="entry name" value="CheR_N"/>
    <property type="match status" value="1"/>
</dbReference>
<dbReference type="SUPFAM" id="SSF47757">
    <property type="entry name" value="Chemotaxis receptor methyltransferase CheR, N-terminal domain"/>
    <property type="match status" value="1"/>
</dbReference>
<keyword evidence="4 7" id="KW-0808">Transferase</keyword>
<dbReference type="Proteomes" id="UP000186309">
    <property type="component" value="Chromosome"/>
</dbReference>
<evidence type="ECO:0000256" key="1">
    <source>
        <dbReference type="ARBA" id="ARBA00001541"/>
    </source>
</evidence>
<dbReference type="OrthoDB" id="288469at2"/>
<evidence type="ECO:0000256" key="4">
    <source>
        <dbReference type="ARBA" id="ARBA00022679"/>
    </source>
</evidence>
<dbReference type="InterPro" id="IPR026024">
    <property type="entry name" value="Chemotaxis_MeTrfase_CheR"/>
</dbReference>
<reference evidence="8" key="1">
    <citation type="submission" date="2016-12" db="EMBL/GenBank/DDBJ databases">
        <title>Comparative genomics of four Isosphaeraceae planctomycetes: a common pool of plasmids and glycoside hydrolase genes.</title>
        <authorList>
            <person name="Ivanova A."/>
        </authorList>
    </citation>
    <scope>NUCLEOTIDE SEQUENCE [LARGE SCALE GENOMIC DNA]</scope>
    <source>
        <strain evidence="8">PX4</strain>
    </source>
</reference>
<dbReference type="EC" id="2.1.1.80" evidence="2"/>
<dbReference type="InterPro" id="IPR022642">
    <property type="entry name" value="CheR_C"/>
</dbReference>
<dbReference type="InterPro" id="IPR022641">
    <property type="entry name" value="CheR_N"/>
</dbReference>
<proteinExistence type="predicted"/>
<gene>
    <name evidence="7" type="primary">cheR2</name>
    <name evidence="7" type="ORF">BSF38_03118</name>
</gene>
<dbReference type="Pfam" id="PF01739">
    <property type="entry name" value="CheR"/>
    <property type="match status" value="1"/>
</dbReference>
<dbReference type="PANTHER" id="PTHR24422">
    <property type="entry name" value="CHEMOTAXIS PROTEIN METHYLTRANSFERASE"/>
    <property type="match status" value="1"/>
</dbReference>
<dbReference type="AlphaFoldDB" id="A0A1U7CRM4"/>
<dbReference type="InterPro" id="IPR029063">
    <property type="entry name" value="SAM-dependent_MTases_sf"/>
</dbReference>
<evidence type="ECO:0000313" key="8">
    <source>
        <dbReference type="Proteomes" id="UP000186309"/>
    </source>
</evidence>
<dbReference type="EMBL" id="CP019082">
    <property type="protein sequence ID" value="APW61597.1"/>
    <property type="molecule type" value="Genomic_DNA"/>
</dbReference>
<evidence type="ECO:0000313" key="7">
    <source>
        <dbReference type="EMBL" id="APW61597.1"/>
    </source>
</evidence>
<evidence type="ECO:0000256" key="5">
    <source>
        <dbReference type="ARBA" id="ARBA00022691"/>
    </source>
</evidence>
<dbReference type="Gene3D" id="3.40.50.150">
    <property type="entry name" value="Vaccinia Virus protein VP39"/>
    <property type="match status" value="1"/>
</dbReference>
<dbReference type="RefSeq" id="WP_076347072.1">
    <property type="nucleotide sequence ID" value="NZ_CP019082.1"/>
</dbReference>
<dbReference type="GO" id="GO:0032259">
    <property type="term" value="P:methylation"/>
    <property type="evidence" value="ECO:0007669"/>
    <property type="project" value="UniProtKB-KW"/>
</dbReference>
<feature type="domain" description="CheR-type methyltransferase" evidence="6">
    <location>
        <begin position="1"/>
        <end position="276"/>
    </location>
</feature>
<dbReference type="STRING" id="1387353.BSF38_03118"/>
<keyword evidence="8" id="KW-1185">Reference proteome</keyword>
<dbReference type="InterPro" id="IPR050903">
    <property type="entry name" value="Bact_Chemotaxis_MeTrfase"/>
</dbReference>
<evidence type="ECO:0000256" key="3">
    <source>
        <dbReference type="ARBA" id="ARBA00022603"/>
    </source>
</evidence>
<evidence type="ECO:0000259" key="6">
    <source>
        <dbReference type="PROSITE" id="PS50123"/>
    </source>
</evidence>
<organism evidence="7 8">
    <name type="scientific">Paludisphaera borealis</name>
    <dbReference type="NCBI Taxonomy" id="1387353"/>
    <lineage>
        <taxon>Bacteria</taxon>
        <taxon>Pseudomonadati</taxon>
        <taxon>Planctomycetota</taxon>
        <taxon>Planctomycetia</taxon>
        <taxon>Isosphaerales</taxon>
        <taxon>Isosphaeraceae</taxon>
        <taxon>Paludisphaera</taxon>
    </lineage>
</organism>
<dbReference type="PROSITE" id="PS50123">
    <property type="entry name" value="CHER"/>
    <property type="match status" value="1"/>
</dbReference>
<keyword evidence="3 7" id="KW-0489">Methyltransferase</keyword>
<dbReference type="PIRSF" id="PIRSF000410">
    <property type="entry name" value="CheR"/>
    <property type="match status" value="1"/>
</dbReference>
<accession>A0A1U7CRM4</accession>
<dbReference type="SUPFAM" id="SSF53335">
    <property type="entry name" value="S-adenosyl-L-methionine-dependent methyltransferases"/>
    <property type="match status" value="1"/>
</dbReference>
<keyword evidence="5" id="KW-0949">S-adenosyl-L-methionine</keyword>
<comment type="catalytic activity">
    <reaction evidence="1">
        <text>L-glutamyl-[protein] + S-adenosyl-L-methionine = [protein]-L-glutamate 5-O-methyl ester + S-adenosyl-L-homocysteine</text>
        <dbReference type="Rhea" id="RHEA:24452"/>
        <dbReference type="Rhea" id="RHEA-COMP:10208"/>
        <dbReference type="Rhea" id="RHEA-COMP:10311"/>
        <dbReference type="ChEBI" id="CHEBI:29973"/>
        <dbReference type="ChEBI" id="CHEBI:57856"/>
        <dbReference type="ChEBI" id="CHEBI:59789"/>
        <dbReference type="ChEBI" id="CHEBI:82795"/>
        <dbReference type="EC" id="2.1.1.80"/>
    </reaction>
</comment>
<dbReference type="PANTHER" id="PTHR24422:SF19">
    <property type="entry name" value="CHEMOTAXIS PROTEIN METHYLTRANSFERASE"/>
    <property type="match status" value="1"/>
</dbReference>
<dbReference type="InterPro" id="IPR036804">
    <property type="entry name" value="CheR_N_sf"/>
</dbReference>
<dbReference type="KEGG" id="pbor:BSF38_03118"/>
<name>A0A1U7CRM4_9BACT</name>